<dbReference type="GO" id="GO:0008483">
    <property type="term" value="F:transaminase activity"/>
    <property type="evidence" value="ECO:0007669"/>
    <property type="project" value="UniProtKB-KW"/>
</dbReference>
<sequence length="190" mass="20934">FLKGLRQLCDEKGFLLILDEVQCGLGRTGELFAYQHYGIEPDIMTLAKPLAGGMPIGVTLAKERIASFFEPGNHASTFGGNPVVCSAALAFLKVVEEEGLVEGAREKGEYFREELEKLREAFSFIKEIRGKGLMIGLELTFPGKGIVEECREGGLLINCTAENVLRFLPPLIVEKKDIDEAVKILRDVMS</sequence>
<dbReference type="PANTHER" id="PTHR11986:SF79">
    <property type="entry name" value="ACETYLORNITHINE AMINOTRANSFERASE, MITOCHONDRIAL"/>
    <property type="match status" value="1"/>
</dbReference>
<comment type="caution">
    <text evidence="5">The sequence shown here is derived from an EMBL/GenBank/DDBJ whole genome shotgun (WGS) entry which is preliminary data.</text>
</comment>
<proteinExistence type="predicted"/>
<dbReference type="InterPro" id="IPR049704">
    <property type="entry name" value="Aminotrans_3_PPA_site"/>
</dbReference>
<dbReference type="InterPro" id="IPR015421">
    <property type="entry name" value="PyrdxlP-dep_Trfase_major"/>
</dbReference>
<dbReference type="Pfam" id="PF00202">
    <property type="entry name" value="Aminotran_3"/>
    <property type="match status" value="1"/>
</dbReference>
<feature type="non-terminal residue" evidence="5">
    <location>
        <position position="1"/>
    </location>
</feature>
<dbReference type="InterPro" id="IPR015424">
    <property type="entry name" value="PyrdxlP-dep_Trfase"/>
</dbReference>
<evidence type="ECO:0000313" key="5">
    <source>
        <dbReference type="EMBL" id="GAF77853.1"/>
    </source>
</evidence>
<dbReference type="InterPro" id="IPR050103">
    <property type="entry name" value="Class-III_PLP-dep_AT"/>
</dbReference>
<dbReference type="PROSITE" id="PS00600">
    <property type="entry name" value="AA_TRANSFER_CLASS_3"/>
    <property type="match status" value="1"/>
</dbReference>
<organism evidence="5">
    <name type="scientific">marine sediment metagenome</name>
    <dbReference type="NCBI Taxonomy" id="412755"/>
    <lineage>
        <taxon>unclassified sequences</taxon>
        <taxon>metagenomes</taxon>
        <taxon>ecological metagenomes</taxon>
    </lineage>
</organism>
<dbReference type="InterPro" id="IPR015422">
    <property type="entry name" value="PyrdxlP-dep_Trfase_small"/>
</dbReference>
<comment type="cofactor">
    <cofactor evidence="1">
        <name>pyridoxal 5'-phosphate</name>
        <dbReference type="ChEBI" id="CHEBI:597326"/>
    </cofactor>
</comment>
<keyword evidence="4" id="KW-0663">Pyridoxal phosphate</keyword>
<keyword evidence="2" id="KW-0032">Aminotransferase</keyword>
<dbReference type="InterPro" id="IPR005814">
    <property type="entry name" value="Aminotrans_3"/>
</dbReference>
<dbReference type="AlphaFoldDB" id="X0S9Y3"/>
<evidence type="ECO:0000256" key="4">
    <source>
        <dbReference type="ARBA" id="ARBA00022898"/>
    </source>
</evidence>
<name>X0S9Y3_9ZZZZ</name>
<evidence type="ECO:0008006" key="6">
    <source>
        <dbReference type="Google" id="ProtNLM"/>
    </source>
</evidence>
<evidence type="ECO:0000256" key="3">
    <source>
        <dbReference type="ARBA" id="ARBA00022679"/>
    </source>
</evidence>
<reference evidence="5" key="1">
    <citation type="journal article" date="2014" name="Front. Microbiol.">
        <title>High frequency of phylogenetically diverse reductive dehalogenase-homologous genes in deep subseafloor sedimentary metagenomes.</title>
        <authorList>
            <person name="Kawai M."/>
            <person name="Futagami T."/>
            <person name="Toyoda A."/>
            <person name="Takaki Y."/>
            <person name="Nishi S."/>
            <person name="Hori S."/>
            <person name="Arai W."/>
            <person name="Tsubouchi T."/>
            <person name="Morono Y."/>
            <person name="Uchiyama I."/>
            <person name="Ito T."/>
            <person name="Fujiyama A."/>
            <person name="Inagaki F."/>
            <person name="Takami H."/>
        </authorList>
    </citation>
    <scope>NUCLEOTIDE SEQUENCE</scope>
    <source>
        <strain evidence="5">Expedition CK06-06</strain>
    </source>
</reference>
<dbReference type="GO" id="GO:0042802">
    <property type="term" value="F:identical protein binding"/>
    <property type="evidence" value="ECO:0007669"/>
    <property type="project" value="TreeGrafter"/>
</dbReference>
<protein>
    <recommendedName>
        <fullName evidence="6">Aminotransferase class III-fold pyridoxal phosphate-dependent enzyme</fullName>
    </recommendedName>
</protein>
<keyword evidence="3" id="KW-0808">Transferase</keyword>
<dbReference type="Gene3D" id="3.90.1150.10">
    <property type="entry name" value="Aspartate Aminotransferase, domain 1"/>
    <property type="match status" value="1"/>
</dbReference>
<evidence type="ECO:0000256" key="1">
    <source>
        <dbReference type="ARBA" id="ARBA00001933"/>
    </source>
</evidence>
<dbReference type="PANTHER" id="PTHR11986">
    <property type="entry name" value="AMINOTRANSFERASE CLASS III"/>
    <property type="match status" value="1"/>
</dbReference>
<dbReference type="SUPFAM" id="SSF53383">
    <property type="entry name" value="PLP-dependent transferases"/>
    <property type="match status" value="1"/>
</dbReference>
<dbReference type="EMBL" id="BARS01001893">
    <property type="protein sequence ID" value="GAF77853.1"/>
    <property type="molecule type" value="Genomic_DNA"/>
</dbReference>
<gene>
    <name evidence="5" type="ORF">S01H1_03475</name>
</gene>
<dbReference type="Gene3D" id="3.40.640.10">
    <property type="entry name" value="Type I PLP-dependent aspartate aminotransferase-like (Major domain)"/>
    <property type="match status" value="1"/>
</dbReference>
<dbReference type="GO" id="GO:0030170">
    <property type="term" value="F:pyridoxal phosphate binding"/>
    <property type="evidence" value="ECO:0007669"/>
    <property type="project" value="InterPro"/>
</dbReference>
<accession>X0S9Y3</accession>
<evidence type="ECO:0000256" key="2">
    <source>
        <dbReference type="ARBA" id="ARBA00022576"/>
    </source>
</evidence>